<protein>
    <submittedName>
        <fullName evidence="1">Uncharacterized protein</fullName>
    </submittedName>
</protein>
<dbReference type="RefSeq" id="WP_299584924.1">
    <property type="nucleotide sequence ID" value="NZ_JBGMEL010000002.1"/>
</dbReference>
<comment type="caution">
    <text evidence="1">The sequence shown here is derived from an EMBL/GenBank/DDBJ whole genome shotgun (WGS) entry which is preliminary data.</text>
</comment>
<dbReference type="InterPro" id="IPR036866">
    <property type="entry name" value="RibonucZ/Hydroxyglut_hydro"/>
</dbReference>
<accession>A0ABV4NK38</accession>
<dbReference type="Proteomes" id="UP001569414">
    <property type="component" value="Unassembled WGS sequence"/>
</dbReference>
<organism evidence="1 2">
    <name type="scientific">Microbulbifer echini</name>
    <dbReference type="NCBI Taxonomy" id="1529067"/>
    <lineage>
        <taxon>Bacteria</taxon>
        <taxon>Pseudomonadati</taxon>
        <taxon>Pseudomonadota</taxon>
        <taxon>Gammaproteobacteria</taxon>
        <taxon>Cellvibrionales</taxon>
        <taxon>Microbulbiferaceae</taxon>
        <taxon>Microbulbifer</taxon>
    </lineage>
</organism>
<name>A0ABV4NK38_9GAMM</name>
<dbReference type="SUPFAM" id="SSF56281">
    <property type="entry name" value="Metallo-hydrolase/oxidoreductase"/>
    <property type="match status" value="1"/>
</dbReference>
<keyword evidence="2" id="KW-1185">Reference proteome</keyword>
<reference evidence="1 2" key="1">
    <citation type="submission" date="2024-08" db="EMBL/GenBank/DDBJ databases">
        <authorList>
            <person name="Ishaq N."/>
        </authorList>
    </citation>
    <scope>NUCLEOTIDE SEQUENCE [LARGE SCALE GENOMIC DNA]</scope>
    <source>
        <strain evidence="1 2">JCM 30400</strain>
    </source>
</reference>
<evidence type="ECO:0000313" key="2">
    <source>
        <dbReference type="Proteomes" id="UP001569414"/>
    </source>
</evidence>
<evidence type="ECO:0000313" key="1">
    <source>
        <dbReference type="EMBL" id="MFA0789423.1"/>
    </source>
</evidence>
<sequence>MRINYPQPQPHGEIRQLLPDLFYVPGTVKLAPAVSINRNMAIVRWREELVLVNPVRLRPAQEEKLLDLGRISHAVRLGYHHGQDDLYYRDHFDLTFWRQAGSDFYPPSADRLLKEGGDSPIPGGRFVELSHSRYPEALWWLPCNGGLLLGCDALQYWGKWCGCSWCGRNLLRLSGMRTGMQVPPAWRARMTPEGRDLRYWLQEDFERLLALPFLHYLAAHGEFCVDRAHEKVAEAINRAFPGLSRAA</sequence>
<gene>
    <name evidence="1" type="ORF">ACCI51_02625</name>
</gene>
<proteinExistence type="predicted"/>
<dbReference type="EMBL" id="JBGMEL010000002">
    <property type="protein sequence ID" value="MFA0789423.1"/>
    <property type="molecule type" value="Genomic_DNA"/>
</dbReference>